<accession>A0A1W6ZTW7</accession>
<evidence type="ECO:0000259" key="2">
    <source>
        <dbReference type="Pfam" id="PF01757"/>
    </source>
</evidence>
<proteinExistence type="predicted"/>
<dbReference type="KEGG" id="psin:CAK95_17980"/>
<dbReference type="GO" id="GO:0016020">
    <property type="term" value="C:membrane"/>
    <property type="evidence" value="ECO:0007669"/>
    <property type="project" value="TreeGrafter"/>
</dbReference>
<name>A0A1W6ZTW7_9HYPH</name>
<evidence type="ECO:0000256" key="1">
    <source>
        <dbReference type="SAM" id="Phobius"/>
    </source>
</evidence>
<feature type="transmembrane region" description="Helical" evidence="1">
    <location>
        <begin position="149"/>
        <end position="165"/>
    </location>
</feature>
<reference evidence="4 5" key="1">
    <citation type="submission" date="2017-05" db="EMBL/GenBank/DDBJ databases">
        <title>Full genome sequence of Pseudorhodoplanes sinuspersici.</title>
        <authorList>
            <person name="Dastgheib S.M.M."/>
            <person name="Shavandi M."/>
            <person name="Tirandaz H."/>
        </authorList>
    </citation>
    <scope>NUCLEOTIDE SEQUENCE [LARGE SCALE GENOMIC DNA]</scope>
    <source>
        <strain evidence="4 5">RIPI110</strain>
    </source>
</reference>
<dbReference type="InterPro" id="IPR002656">
    <property type="entry name" value="Acyl_transf_3_dom"/>
</dbReference>
<feature type="transmembrane region" description="Helical" evidence="1">
    <location>
        <begin position="110"/>
        <end position="129"/>
    </location>
</feature>
<evidence type="ECO:0008006" key="6">
    <source>
        <dbReference type="Google" id="ProtNLM"/>
    </source>
</evidence>
<dbReference type="PANTHER" id="PTHR23028:SF53">
    <property type="entry name" value="ACYL_TRANSF_3 DOMAIN-CONTAINING PROTEIN"/>
    <property type="match status" value="1"/>
</dbReference>
<dbReference type="Proteomes" id="UP000194137">
    <property type="component" value="Chromosome"/>
</dbReference>
<dbReference type="InterPro" id="IPR043968">
    <property type="entry name" value="SGNH"/>
</dbReference>
<dbReference type="OrthoDB" id="9796461at2"/>
<feature type="domain" description="Acyltransferase 3" evidence="2">
    <location>
        <begin position="12"/>
        <end position="334"/>
    </location>
</feature>
<feature type="transmembrane region" description="Helical" evidence="1">
    <location>
        <begin position="253"/>
        <end position="273"/>
    </location>
</feature>
<dbReference type="Pfam" id="PF19040">
    <property type="entry name" value="SGNH"/>
    <property type="match status" value="1"/>
</dbReference>
<dbReference type="STRING" id="1235591.CAK95_17980"/>
<dbReference type="GO" id="GO:0016747">
    <property type="term" value="F:acyltransferase activity, transferring groups other than amino-acyl groups"/>
    <property type="evidence" value="ECO:0007669"/>
    <property type="project" value="InterPro"/>
</dbReference>
<feature type="transmembrane region" description="Helical" evidence="1">
    <location>
        <begin position="280"/>
        <end position="298"/>
    </location>
</feature>
<feature type="transmembrane region" description="Helical" evidence="1">
    <location>
        <begin position="194"/>
        <end position="216"/>
    </location>
</feature>
<evidence type="ECO:0000313" key="5">
    <source>
        <dbReference type="Proteomes" id="UP000194137"/>
    </source>
</evidence>
<gene>
    <name evidence="4" type="ORF">CAK95_17980</name>
</gene>
<dbReference type="EMBL" id="CP021112">
    <property type="protein sequence ID" value="ARQ00763.1"/>
    <property type="molecule type" value="Genomic_DNA"/>
</dbReference>
<feature type="transmembrane region" description="Helical" evidence="1">
    <location>
        <begin position="79"/>
        <end position="98"/>
    </location>
</feature>
<keyword evidence="5" id="KW-1185">Reference proteome</keyword>
<keyword evidence="1" id="KW-1133">Transmembrane helix</keyword>
<keyword evidence="1" id="KW-0812">Transmembrane</keyword>
<evidence type="ECO:0000313" key="4">
    <source>
        <dbReference type="EMBL" id="ARQ00763.1"/>
    </source>
</evidence>
<feature type="domain" description="SGNH" evidence="3">
    <location>
        <begin position="408"/>
        <end position="678"/>
    </location>
</feature>
<sequence>MSVAEHRLRYRPEIDGLRAVAVVPVIFFHAGFTGFSGGFVGVDIFFVISGYLITSIIVAELEAGHFSLRAFYERRARRILPALFLVTLTCIPFALMWMPPEQLKSFGKSVVAVALFVSNIFFWSEAGYFTAAVDEKPLLHTWSLAIEEQYYLIFPLLMILCWPLGSRRIVLLIFLSIIPSFALAQVGSYRWPDATFFLIFSRSWELAIGGLIAFYLKAPMASGRVIRELMSFIGIGLIVWAIIFYSGKTPYPGIYALTPTLGAALIIVFAAPGTILGTILSMRPLVSIGLISYSLYLWHQPLLAFSRVIFSGRQSTPLLLGLIALCVVLSYLSWRFIEKPARKVVFRPSIMAGAAIASVLVAGLGLLAAYGNIGRSFTPVQLAQMAPPNANRDPRLLTCPPAPGSRHDFRACSQNPALKRKAVLYGDSHAGALYLDLAAALSQHGIDLVLLRNGERGARRFECQPLPGNFRYGQFEPDMKARCADQEREVARIANVLGAEYLFVSLRYTFRLFPATGAVDELEYDNGEGGVGDEGFRQYFVLGTKGEVSFSAEDKFTATTNAFRSLIDLFSGRTVLVGPVPEVGWRVENRNRSSILLFGAAEQTISTDYVRFKQRNQFANRILQNIEGHKGALLVQPSDVFCDRLVAGRCVAQLNAVPLYRDDDHLAYDGAKMLSRYIVEQLQARNALR</sequence>
<dbReference type="AlphaFoldDB" id="A0A1W6ZTW7"/>
<dbReference type="InterPro" id="IPR050879">
    <property type="entry name" value="Acyltransferase_3"/>
</dbReference>
<keyword evidence="1" id="KW-0472">Membrane</keyword>
<feature type="transmembrane region" description="Helical" evidence="1">
    <location>
        <begin position="318"/>
        <end position="337"/>
    </location>
</feature>
<organism evidence="4 5">
    <name type="scientific">Pseudorhodoplanes sinuspersici</name>
    <dbReference type="NCBI Taxonomy" id="1235591"/>
    <lineage>
        <taxon>Bacteria</taxon>
        <taxon>Pseudomonadati</taxon>
        <taxon>Pseudomonadota</taxon>
        <taxon>Alphaproteobacteria</taxon>
        <taxon>Hyphomicrobiales</taxon>
        <taxon>Pseudorhodoplanes</taxon>
    </lineage>
</organism>
<dbReference type="Pfam" id="PF01757">
    <property type="entry name" value="Acyl_transf_3"/>
    <property type="match status" value="1"/>
</dbReference>
<protein>
    <recommendedName>
        <fullName evidence="6">Acyltransferase</fullName>
    </recommendedName>
</protein>
<dbReference type="GO" id="GO:0009103">
    <property type="term" value="P:lipopolysaccharide biosynthetic process"/>
    <property type="evidence" value="ECO:0007669"/>
    <property type="project" value="TreeGrafter"/>
</dbReference>
<feature type="transmembrane region" description="Helical" evidence="1">
    <location>
        <begin position="228"/>
        <end position="247"/>
    </location>
</feature>
<evidence type="ECO:0000259" key="3">
    <source>
        <dbReference type="Pfam" id="PF19040"/>
    </source>
</evidence>
<dbReference type="PANTHER" id="PTHR23028">
    <property type="entry name" value="ACETYLTRANSFERASE"/>
    <property type="match status" value="1"/>
</dbReference>
<feature type="transmembrane region" description="Helical" evidence="1">
    <location>
        <begin position="349"/>
        <end position="371"/>
    </location>
</feature>
<feature type="transmembrane region" description="Helical" evidence="1">
    <location>
        <begin position="16"/>
        <end position="32"/>
    </location>
</feature>
<feature type="transmembrane region" description="Helical" evidence="1">
    <location>
        <begin position="39"/>
        <end position="59"/>
    </location>
</feature>